<sequence length="365" mass="41523">MTDTMMAYMLKTKEGPLEKLKVNISGDGTKRSNTSNLFVCSFALVEHGQNCLSSSGNHTIAVVKGKEDHDTLRKSLANVIQDVNKLVKDGEIDVDGQMVKLEFFLGGDYKFLLIAMGMKAATTNNSCIWCKIHKNERCNMSHSCEHFASAAMARTIIKSWSKQTGCHSDPFFQIPIDNVVLDELHLMLRITDRLEQGLILDILKWDTDDNYSKPSSRKTHDHLDALLKAFCSLGVSLSVYKVTDGKWEWTSLLGREKKILLRKLPSLFEQILPPSKVENTRQLWTNFRELLEMMNKEKISEDDITTFERKTKPLSDHLARWDRMVILAIRFLSEQPTVKEMLQRPDRAGSQNGGADPTVELNKFI</sequence>
<accession>A0A2B4REV5</accession>
<dbReference type="AlphaFoldDB" id="A0A2B4REV5"/>
<reference evidence="3" key="1">
    <citation type="journal article" date="2017" name="bioRxiv">
        <title>Comparative analysis of the genomes of Stylophora pistillata and Acropora digitifera provides evidence for extensive differences between species of corals.</title>
        <authorList>
            <person name="Voolstra C.R."/>
            <person name="Li Y."/>
            <person name="Liew Y.J."/>
            <person name="Baumgarten S."/>
            <person name="Zoccola D."/>
            <person name="Flot J.-F."/>
            <person name="Tambutte S."/>
            <person name="Allemand D."/>
            <person name="Aranda M."/>
        </authorList>
    </citation>
    <scope>NUCLEOTIDE SEQUENCE [LARGE SCALE GENOMIC DNA]</scope>
</reference>
<proteinExistence type="predicted"/>
<dbReference type="Proteomes" id="UP000225706">
    <property type="component" value="Unassembled WGS sequence"/>
</dbReference>
<dbReference type="OrthoDB" id="5988660at2759"/>
<dbReference type="PANTHER" id="PTHR31424:SF3">
    <property type="entry name" value="RING-TYPE DOMAIN-CONTAINING PROTEIN"/>
    <property type="match status" value="1"/>
</dbReference>
<keyword evidence="3" id="KW-1185">Reference proteome</keyword>
<gene>
    <name evidence="2" type="ORF">AWC38_SpisGene19579</name>
</gene>
<comment type="caution">
    <text evidence="2">The sequence shown here is derived from an EMBL/GenBank/DDBJ whole genome shotgun (WGS) entry which is preliminary data.</text>
</comment>
<evidence type="ECO:0000313" key="2">
    <source>
        <dbReference type="EMBL" id="PFX16151.1"/>
    </source>
</evidence>
<evidence type="ECO:0000256" key="1">
    <source>
        <dbReference type="SAM" id="MobiDB-lite"/>
    </source>
</evidence>
<dbReference type="PANTHER" id="PTHR31424">
    <property type="entry name" value="PROTEIN CBG23806"/>
    <property type="match status" value="1"/>
</dbReference>
<feature type="region of interest" description="Disordered" evidence="1">
    <location>
        <begin position="343"/>
        <end position="365"/>
    </location>
</feature>
<organism evidence="2 3">
    <name type="scientific">Stylophora pistillata</name>
    <name type="common">Smooth cauliflower coral</name>
    <dbReference type="NCBI Taxonomy" id="50429"/>
    <lineage>
        <taxon>Eukaryota</taxon>
        <taxon>Metazoa</taxon>
        <taxon>Cnidaria</taxon>
        <taxon>Anthozoa</taxon>
        <taxon>Hexacorallia</taxon>
        <taxon>Scleractinia</taxon>
        <taxon>Astrocoeniina</taxon>
        <taxon>Pocilloporidae</taxon>
        <taxon>Stylophora</taxon>
    </lineage>
</organism>
<evidence type="ECO:0000313" key="3">
    <source>
        <dbReference type="Proteomes" id="UP000225706"/>
    </source>
</evidence>
<protein>
    <submittedName>
        <fullName evidence="2">Uncharacterized protein</fullName>
    </submittedName>
</protein>
<dbReference type="EMBL" id="LSMT01000570">
    <property type="protein sequence ID" value="PFX16151.1"/>
    <property type="molecule type" value="Genomic_DNA"/>
</dbReference>
<name>A0A2B4REV5_STYPI</name>